<dbReference type="Gene3D" id="1.20.120.450">
    <property type="entry name" value="dinb family like domain"/>
    <property type="match status" value="1"/>
</dbReference>
<gene>
    <name evidence="2" type="ORF">CFK39_09630</name>
</gene>
<dbReference type="GO" id="GO:0008483">
    <property type="term" value="F:transaminase activity"/>
    <property type="evidence" value="ECO:0007669"/>
    <property type="project" value="UniProtKB-KW"/>
</dbReference>
<sequence length="169" mass="18309">MDAVDILRDLASRPRVAAAALGDQLNPVSLNARPGGHDNSVAWLLWHTGREIDAQLAELTGDEQLWMAQGFDARFALGQVGDIVGYGHSSAEARRILIDDGAGLLEYVDATFAAMERYLEMVTAADLEDVIDAQWDPPVTRGARLVSIIDDAVQHIAQAAYVLGMPLRD</sequence>
<dbReference type="AlphaFoldDB" id="A0A220UDK5"/>
<keyword evidence="2" id="KW-0032">Aminotransferase</keyword>
<dbReference type="NCBIfam" id="NF047843">
    <property type="entry name" value="MST_Rv0443"/>
    <property type="match status" value="1"/>
</dbReference>
<organism evidence="2 3">
    <name type="scientific">Brachybacterium avium</name>
    <dbReference type="NCBI Taxonomy" id="2017485"/>
    <lineage>
        <taxon>Bacteria</taxon>
        <taxon>Bacillati</taxon>
        <taxon>Actinomycetota</taxon>
        <taxon>Actinomycetes</taxon>
        <taxon>Micrococcales</taxon>
        <taxon>Dermabacteraceae</taxon>
        <taxon>Brachybacterium</taxon>
    </lineage>
</organism>
<evidence type="ECO:0000313" key="3">
    <source>
        <dbReference type="Proteomes" id="UP000198398"/>
    </source>
</evidence>
<proteinExistence type="predicted"/>
<evidence type="ECO:0000259" key="1">
    <source>
        <dbReference type="Pfam" id="PF12867"/>
    </source>
</evidence>
<dbReference type="RefSeq" id="WP_089065272.1">
    <property type="nucleotide sequence ID" value="NZ_CP022316.1"/>
</dbReference>
<feature type="domain" description="DinB-like" evidence="1">
    <location>
        <begin position="21"/>
        <end position="159"/>
    </location>
</feature>
<accession>A0A220UDK5</accession>
<keyword evidence="2" id="KW-0808">Transferase</keyword>
<dbReference type="Pfam" id="PF12867">
    <property type="entry name" value="DinB_2"/>
    <property type="match status" value="1"/>
</dbReference>
<dbReference type="Proteomes" id="UP000198398">
    <property type="component" value="Chromosome"/>
</dbReference>
<dbReference type="InterPro" id="IPR024775">
    <property type="entry name" value="DinB-like"/>
</dbReference>
<protein>
    <submittedName>
        <fullName evidence="2">Aspartate/tyrosine/aromatic aminotransferase</fullName>
    </submittedName>
</protein>
<dbReference type="OrthoDB" id="2363925at2"/>
<reference evidence="3" key="1">
    <citation type="submission" date="2017-07" db="EMBL/GenBank/DDBJ databases">
        <title>Brachybacterium sp. VR2415.</title>
        <authorList>
            <person name="Tak E.J."/>
            <person name="Bae J.-W."/>
        </authorList>
    </citation>
    <scope>NUCLEOTIDE SEQUENCE [LARGE SCALE GENOMIC DNA]</scope>
    <source>
        <strain evidence="3">VR2415</strain>
    </source>
</reference>
<evidence type="ECO:0000313" key="2">
    <source>
        <dbReference type="EMBL" id="ASK66031.1"/>
    </source>
</evidence>
<dbReference type="KEGG" id="brv:CFK39_09630"/>
<dbReference type="SUPFAM" id="SSF109854">
    <property type="entry name" value="DinB/YfiT-like putative metalloenzymes"/>
    <property type="match status" value="1"/>
</dbReference>
<dbReference type="InterPro" id="IPR034660">
    <property type="entry name" value="DinB/YfiT-like"/>
</dbReference>
<name>A0A220UDK5_9MICO</name>
<keyword evidence="3" id="KW-1185">Reference proteome</keyword>
<dbReference type="EMBL" id="CP022316">
    <property type="protein sequence ID" value="ASK66031.1"/>
    <property type="molecule type" value="Genomic_DNA"/>
</dbReference>